<keyword evidence="3" id="KW-0808">Transferase</keyword>
<organism evidence="3 4">
    <name type="scientific">Sphingomonas hankyongi</name>
    <dbReference type="NCBI Taxonomy" id="2908209"/>
    <lineage>
        <taxon>Bacteria</taxon>
        <taxon>Pseudomonadati</taxon>
        <taxon>Pseudomonadota</taxon>
        <taxon>Alphaproteobacteria</taxon>
        <taxon>Sphingomonadales</taxon>
        <taxon>Sphingomonadaceae</taxon>
        <taxon>Sphingomonas</taxon>
    </lineage>
</organism>
<evidence type="ECO:0000259" key="2">
    <source>
        <dbReference type="Pfam" id="PF00535"/>
    </source>
</evidence>
<name>A0ABT0S4K4_9SPHN</name>
<dbReference type="InterPro" id="IPR050256">
    <property type="entry name" value="Glycosyltransferase_2"/>
</dbReference>
<gene>
    <name evidence="3" type="ORF">LZ538_12125</name>
</gene>
<evidence type="ECO:0000313" key="4">
    <source>
        <dbReference type="Proteomes" id="UP001165342"/>
    </source>
</evidence>
<sequence length="348" mass="38861">MSVEPNSAYWAEQLVTQLPRPQDQPRHTPLLLYGILCFSVGLLAYLTGVLLVFPRYLLGLHAQLDPIAELLVWYSGMPIVLGLGLALVDLLVFLTRKKPAVPVRYDPVQTRKVTVALTAYNDEESITEAVEDFLSHPLVARVIVVSNNSSDATFPRAEAAGAITINEEAPGYGRCVYRCLREAVRYTDTDYVVLCEGDRTFRAYDVEKLLAYAPHADIVNGTRIVEPLRHYVTQLSTFMYYGNLFVGKLLEAKHLGRSTITDVGTTYKLCRRDSLMRLLPRLDPAVNLEFNAHFLDTALGTGQVLLECPITFHPRVGVSKGGNVNNWRGFTVGTRMIMGLVFGWKRLA</sequence>
<dbReference type="Proteomes" id="UP001165342">
    <property type="component" value="Unassembled WGS sequence"/>
</dbReference>
<dbReference type="EMBL" id="JAMGBE010000004">
    <property type="protein sequence ID" value="MCL6730793.1"/>
    <property type="molecule type" value="Genomic_DNA"/>
</dbReference>
<keyword evidence="4" id="KW-1185">Reference proteome</keyword>
<dbReference type="GO" id="GO:0016757">
    <property type="term" value="F:glycosyltransferase activity"/>
    <property type="evidence" value="ECO:0007669"/>
    <property type="project" value="UniProtKB-KW"/>
</dbReference>
<feature type="transmembrane region" description="Helical" evidence="1">
    <location>
        <begin position="30"/>
        <end position="53"/>
    </location>
</feature>
<keyword evidence="3" id="KW-0328">Glycosyltransferase</keyword>
<evidence type="ECO:0000313" key="3">
    <source>
        <dbReference type="EMBL" id="MCL6730793.1"/>
    </source>
</evidence>
<dbReference type="SUPFAM" id="SSF53448">
    <property type="entry name" value="Nucleotide-diphospho-sugar transferases"/>
    <property type="match status" value="1"/>
</dbReference>
<keyword evidence="1" id="KW-0812">Transmembrane</keyword>
<keyword evidence="1" id="KW-1133">Transmembrane helix</keyword>
<accession>A0ABT0S4K4</accession>
<dbReference type="EC" id="2.4.-.-" evidence="3"/>
<reference evidence="3" key="1">
    <citation type="submission" date="2022-05" db="EMBL/GenBank/DDBJ databases">
        <authorList>
            <person name="Jo J.-H."/>
            <person name="Im W.-T."/>
        </authorList>
    </citation>
    <scope>NUCLEOTIDE SEQUENCE</scope>
    <source>
        <strain evidence="3">SE220</strain>
    </source>
</reference>
<feature type="domain" description="Glycosyltransferase 2-like" evidence="2">
    <location>
        <begin position="114"/>
        <end position="278"/>
    </location>
</feature>
<proteinExistence type="predicted"/>
<dbReference type="InterPro" id="IPR001173">
    <property type="entry name" value="Glyco_trans_2-like"/>
</dbReference>
<dbReference type="PANTHER" id="PTHR48090">
    <property type="entry name" value="UNDECAPRENYL-PHOSPHATE 4-DEOXY-4-FORMAMIDO-L-ARABINOSE TRANSFERASE-RELATED"/>
    <property type="match status" value="1"/>
</dbReference>
<dbReference type="Pfam" id="PF00535">
    <property type="entry name" value="Glycos_transf_2"/>
    <property type="match status" value="1"/>
</dbReference>
<dbReference type="Gene3D" id="3.90.550.10">
    <property type="entry name" value="Spore Coat Polysaccharide Biosynthesis Protein SpsA, Chain A"/>
    <property type="match status" value="1"/>
</dbReference>
<evidence type="ECO:0000256" key="1">
    <source>
        <dbReference type="SAM" id="Phobius"/>
    </source>
</evidence>
<dbReference type="PANTHER" id="PTHR48090:SF7">
    <property type="entry name" value="RFBJ PROTEIN"/>
    <property type="match status" value="1"/>
</dbReference>
<comment type="caution">
    <text evidence="3">The sequence shown here is derived from an EMBL/GenBank/DDBJ whole genome shotgun (WGS) entry which is preliminary data.</text>
</comment>
<keyword evidence="1" id="KW-0472">Membrane</keyword>
<protein>
    <submittedName>
        <fullName evidence="3">Glycosyltransferase</fullName>
        <ecNumber evidence="3">2.4.-.-</ecNumber>
    </submittedName>
</protein>
<dbReference type="InterPro" id="IPR029044">
    <property type="entry name" value="Nucleotide-diphossugar_trans"/>
</dbReference>
<feature type="transmembrane region" description="Helical" evidence="1">
    <location>
        <begin position="73"/>
        <end position="94"/>
    </location>
</feature>
<dbReference type="RefSeq" id="WP_249832293.1">
    <property type="nucleotide sequence ID" value="NZ_JAMGBE010000004.1"/>
</dbReference>